<sequence>MLPAHGGILLLDKSEGWTSHDAVAKSRRALGTRKVGHAGTLDPMATGLLVLGAGPATRLLTHLVGLDKTYRTTIRLGVTTVTDDREGDTTAVANAADVAAVLADPDRIAAAVRELTGDILQSPSAVSAIKVDGQRAYDRVRAGETVELKQRPVTIHAFDIGEPRAAETAEGAPVIDIDATVRCSTGTYIRALARDLGAALGLGGHLTALRRDAVGPFDVADAGTIEQLVAGENVRILDPATVATTLFPTLQLDAQQAVDLGHGKRVTVGEEHDAKLAAALAPDGRLIGLVVVKGGRTFVATNFPTPDGVKGGSGE</sequence>
<dbReference type="CDD" id="cd02573">
    <property type="entry name" value="PseudoU_synth_EcTruB"/>
    <property type="match status" value="1"/>
</dbReference>
<dbReference type="EMBL" id="QYAD01000001">
    <property type="protein sequence ID" value="MBL3688827.1"/>
    <property type="molecule type" value="Genomic_DNA"/>
</dbReference>
<evidence type="ECO:0000256" key="3">
    <source>
        <dbReference type="ARBA" id="ARBA00022694"/>
    </source>
</evidence>
<gene>
    <name evidence="5 9" type="primary">truB</name>
    <name evidence="9" type="ORF">D3226_02480</name>
</gene>
<keyword evidence="10" id="KW-1185">Reference proteome</keyword>
<name>A0ABS1SKX3_9MICO</name>
<dbReference type="Pfam" id="PF16198">
    <property type="entry name" value="TruB_C_2"/>
    <property type="match status" value="1"/>
</dbReference>
<feature type="active site" description="Nucleophile" evidence="5">
    <location>
        <position position="42"/>
    </location>
</feature>
<reference evidence="9 10" key="1">
    <citation type="submission" date="2018-09" db="EMBL/GenBank/DDBJ databases">
        <title>Comparative genomics of Leucobacter spp.</title>
        <authorList>
            <person name="Reis A.C."/>
            <person name="Kolvenbach B.A."/>
            <person name="Corvini P.F.X."/>
            <person name="Nunes O.C."/>
        </authorList>
    </citation>
    <scope>NUCLEOTIDE SEQUENCE [LARGE SCALE GENOMIC DNA]</scope>
    <source>
        <strain evidence="9 10">L-1</strain>
    </source>
</reference>
<dbReference type="InterPro" id="IPR036974">
    <property type="entry name" value="PUA_sf"/>
</dbReference>
<keyword evidence="3 5" id="KW-0819">tRNA processing</keyword>
<comment type="similarity">
    <text evidence="2 5">Belongs to the pseudouridine synthase TruB family. Type 1 subfamily.</text>
</comment>
<evidence type="ECO:0000256" key="1">
    <source>
        <dbReference type="ARBA" id="ARBA00000385"/>
    </source>
</evidence>
<dbReference type="InterPro" id="IPR015225">
    <property type="entry name" value="tRNA_psdUridine_synth_fam2_C"/>
</dbReference>
<dbReference type="InterPro" id="IPR002501">
    <property type="entry name" value="PsdUridine_synth_N"/>
</dbReference>
<dbReference type="HAMAP" id="MF_01080">
    <property type="entry name" value="TruB_bact"/>
    <property type="match status" value="1"/>
</dbReference>
<feature type="domain" description="tRNA pseudouridylate synthase B C-terminal" evidence="8">
    <location>
        <begin position="190"/>
        <end position="230"/>
    </location>
</feature>
<dbReference type="InterPro" id="IPR020103">
    <property type="entry name" value="PsdUridine_synth_cat_dom_sf"/>
</dbReference>
<dbReference type="PANTHER" id="PTHR13767:SF2">
    <property type="entry name" value="PSEUDOURIDYLATE SYNTHASE TRUB1"/>
    <property type="match status" value="1"/>
</dbReference>
<feature type="domain" description="tRNA pseudouridine synthase II TruB subfamily 2 C-terminal" evidence="7">
    <location>
        <begin position="247"/>
        <end position="297"/>
    </location>
</feature>
<proteinExistence type="inferred from homology"/>
<dbReference type="InterPro" id="IPR014780">
    <property type="entry name" value="tRNA_psdUridine_synth_TruB"/>
</dbReference>
<dbReference type="InterPro" id="IPR032819">
    <property type="entry name" value="TruB_C"/>
</dbReference>
<evidence type="ECO:0000259" key="8">
    <source>
        <dbReference type="Pfam" id="PF16198"/>
    </source>
</evidence>
<dbReference type="Pfam" id="PF01509">
    <property type="entry name" value="TruB_N"/>
    <property type="match status" value="1"/>
</dbReference>
<dbReference type="PANTHER" id="PTHR13767">
    <property type="entry name" value="TRNA-PSEUDOURIDINE SYNTHASE"/>
    <property type="match status" value="1"/>
</dbReference>
<dbReference type="NCBIfam" id="TIGR00431">
    <property type="entry name" value="TruB"/>
    <property type="match status" value="1"/>
</dbReference>
<organism evidence="9 10">
    <name type="scientific">Leucobacter chromiireducens subsp. chromiireducens</name>
    <dbReference type="NCBI Taxonomy" id="660067"/>
    <lineage>
        <taxon>Bacteria</taxon>
        <taxon>Bacillati</taxon>
        <taxon>Actinomycetota</taxon>
        <taxon>Actinomycetes</taxon>
        <taxon>Micrococcales</taxon>
        <taxon>Microbacteriaceae</taxon>
        <taxon>Leucobacter</taxon>
    </lineage>
</organism>
<dbReference type="InterPro" id="IPR015947">
    <property type="entry name" value="PUA-like_sf"/>
</dbReference>
<evidence type="ECO:0000313" key="10">
    <source>
        <dbReference type="Proteomes" id="UP001646141"/>
    </source>
</evidence>
<protein>
    <recommendedName>
        <fullName evidence="5">tRNA pseudouridine synthase B</fullName>
        <ecNumber evidence="5">5.4.99.25</ecNumber>
    </recommendedName>
    <alternativeName>
        <fullName evidence="5">tRNA pseudouridine(55) synthase</fullName>
        <shortName evidence="5">Psi55 synthase</shortName>
    </alternativeName>
    <alternativeName>
        <fullName evidence="5">tRNA pseudouridylate synthase</fullName>
    </alternativeName>
    <alternativeName>
        <fullName evidence="5">tRNA-uridine isomerase</fullName>
    </alternativeName>
</protein>
<evidence type="ECO:0000313" key="9">
    <source>
        <dbReference type="EMBL" id="MBL3688827.1"/>
    </source>
</evidence>
<evidence type="ECO:0000259" key="6">
    <source>
        <dbReference type="Pfam" id="PF01509"/>
    </source>
</evidence>
<dbReference type="SUPFAM" id="SSF55120">
    <property type="entry name" value="Pseudouridine synthase"/>
    <property type="match status" value="1"/>
</dbReference>
<accession>A0ABS1SKX3</accession>
<dbReference type="SUPFAM" id="SSF88697">
    <property type="entry name" value="PUA domain-like"/>
    <property type="match status" value="1"/>
</dbReference>
<dbReference type="Gene3D" id="3.30.2350.10">
    <property type="entry name" value="Pseudouridine synthase"/>
    <property type="match status" value="1"/>
</dbReference>
<comment type="catalytic activity">
    <reaction evidence="1 5">
        <text>uridine(55) in tRNA = pseudouridine(55) in tRNA</text>
        <dbReference type="Rhea" id="RHEA:42532"/>
        <dbReference type="Rhea" id="RHEA-COMP:10101"/>
        <dbReference type="Rhea" id="RHEA-COMP:10102"/>
        <dbReference type="ChEBI" id="CHEBI:65314"/>
        <dbReference type="ChEBI" id="CHEBI:65315"/>
        <dbReference type="EC" id="5.4.99.25"/>
    </reaction>
</comment>
<evidence type="ECO:0000259" key="7">
    <source>
        <dbReference type="Pfam" id="PF09142"/>
    </source>
</evidence>
<evidence type="ECO:0000256" key="4">
    <source>
        <dbReference type="ARBA" id="ARBA00023235"/>
    </source>
</evidence>
<feature type="domain" description="Pseudouridine synthase II N-terminal" evidence="6">
    <location>
        <begin position="27"/>
        <end position="189"/>
    </location>
</feature>
<dbReference type="Pfam" id="PF09142">
    <property type="entry name" value="TruB_C"/>
    <property type="match status" value="1"/>
</dbReference>
<dbReference type="Gene3D" id="2.30.130.10">
    <property type="entry name" value="PUA domain"/>
    <property type="match status" value="1"/>
</dbReference>
<dbReference type="Proteomes" id="UP001646141">
    <property type="component" value="Unassembled WGS sequence"/>
</dbReference>
<evidence type="ECO:0000256" key="2">
    <source>
        <dbReference type="ARBA" id="ARBA00005642"/>
    </source>
</evidence>
<dbReference type="EC" id="5.4.99.25" evidence="5"/>
<evidence type="ECO:0000256" key="5">
    <source>
        <dbReference type="HAMAP-Rule" id="MF_01080"/>
    </source>
</evidence>
<comment type="caution">
    <text evidence="9">The sequence shown here is derived from an EMBL/GenBank/DDBJ whole genome shotgun (WGS) entry which is preliminary data.</text>
</comment>
<comment type="function">
    <text evidence="5">Responsible for synthesis of pseudouridine from uracil-55 in the psi GC loop of transfer RNAs.</text>
</comment>
<keyword evidence="4 5" id="KW-0413">Isomerase</keyword>